<accession>A0A2A8CZ49</accession>
<dbReference type="OrthoDB" id="9763654at2"/>
<feature type="transmembrane region" description="Helical" evidence="5">
    <location>
        <begin position="247"/>
        <end position="267"/>
    </location>
</feature>
<feature type="transmembrane region" description="Helical" evidence="5">
    <location>
        <begin position="105"/>
        <end position="125"/>
    </location>
</feature>
<dbReference type="Pfam" id="PF03699">
    <property type="entry name" value="UPF0182"/>
    <property type="match status" value="1"/>
</dbReference>
<comment type="similarity">
    <text evidence="5">Belongs to the UPF0182 family.</text>
</comment>
<dbReference type="PANTHER" id="PTHR39344:SF1">
    <property type="entry name" value="UPF0182 PROTEIN SLL1060"/>
    <property type="match status" value="1"/>
</dbReference>
<evidence type="ECO:0000256" key="4">
    <source>
        <dbReference type="ARBA" id="ARBA00023136"/>
    </source>
</evidence>
<evidence type="ECO:0000313" key="8">
    <source>
        <dbReference type="Proteomes" id="UP000220102"/>
    </source>
</evidence>
<comment type="subcellular location">
    <subcellularLocation>
        <location evidence="5">Cell membrane</location>
        <topology evidence="5">Multi-pass membrane protein</topology>
    </subcellularLocation>
</comment>
<dbReference type="HAMAP" id="MF_01600">
    <property type="entry name" value="UPF0182"/>
    <property type="match status" value="1"/>
</dbReference>
<dbReference type="RefSeq" id="WP_098075011.1">
    <property type="nucleotide sequence ID" value="NZ_PDEQ01000003.1"/>
</dbReference>
<keyword evidence="3 5" id="KW-1133">Transmembrane helix</keyword>
<dbReference type="PANTHER" id="PTHR39344">
    <property type="entry name" value="UPF0182 PROTEIN SLL1060"/>
    <property type="match status" value="1"/>
</dbReference>
<sequence length="935" mass="106220">MSLIPQSRAAQVVLGIVGLVLTLLLFAPGLFVEYLWMSELGFEGVYWTILTTQVLLFAVVILVAAVYFIVNFRVLVERLPPSWAANFGQEDQGGTPLTRDRVRRLAYTIGAILSLLFAAGFAGQWDGLLRYLYAVPYGDVDPVYGLDLSFYMLELPFIQALQSGLVGLAFLGLLTLITGYILAGQIGVRNGQFQLPMPVVKHLGINVIVLLLGWAWGFYLDRYEVLMEGGGAVYGAGYTDIHVTIPALWVMVFATMLLVLLVAVNLFQRRLRVLGLGVAAYVVTLVVAMIVAPTLVTQFTVTPNELTVEEPYLKDNIRLTRKAYGLSDVREESYPARTDLTVEDITSNQETIRNIRLWDPRLLIDTYSQLQQIRLYYEFQNVDVDRYQLEDGYRQVMLSARELTASLPQGSNNWVNRHLQFTHGYGAVANLVAREGTEGSPEFLVKDLPPVAEDSALAVDQPAIYYSETASTYRLVSTNEKEFAYPQGDDNVYVSYKGNGGVLLNAFWKELLFAYYLGDFNILLSDYLNESSRIQIWNRVQERIRKITPFLQLDRDPYFVLNDRRQYWIQDAYTTTQSFPYSEPIRGYGQYNGIKYIRNSVKTVVDAYEGKVDFYISDADDPLIQTYQNIFPELFRPMEEMPEGLRSHVRYPQDMFEIQIERYRRYHMQNARVFYNNEDLWTRPREQYDENQRIMEPYYIMSKLPGDDQLQFMLMTPMTPENRDNMIAWVAAQSDAPNYGDLVVYKLPKEKLIYGPNQIESRIDQNPEISQLLSLWDQQGSRVVRGNLIVVPIEESFLYVEPIYLIAENLKIPQLRRVIVAYGENVAMEVSLREALNVVLGREILRVQDDIADAADLPAPSQRGAASGAVNAVEELREARSLLQEARDALQGGDFARFGDRLDALEDVLDRGVSEAESAVPVDTSAVVPQGETSE</sequence>
<feature type="transmembrane region" description="Helical" evidence="5">
    <location>
        <begin position="157"/>
        <end position="182"/>
    </location>
</feature>
<feature type="transmembrane region" description="Helical" evidence="5">
    <location>
        <begin position="12"/>
        <end position="32"/>
    </location>
</feature>
<evidence type="ECO:0000256" key="5">
    <source>
        <dbReference type="HAMAP-Rule" id="MF_01600"/>
    </source>
</evidence>
<feature type="transmembrane region" description="Helical" evidence="5">
    <location>
        <begin position="44"/>
        <end position="70"/>
    </location>
</feature>
<organism evidence="7 8">
    <name type="scientific">Longibacter salinarum</name>
    <dbReference type="NCBI Taxonomy" id="1850348"/>
    <lineage>
        <taxon>Bacteria</taxon>
        <taxon>Pseudomonadati</taxon>
        <taxon>Rhodothermota</taxon>
        <taxon>Rhodothermia</taxon>
        <taxon>Rhodothermales</taxon>
        <taxon>Salisaetaceae</taxon>
        <taxon>Longibacter</taxon>
    </lineage>
</organism>
<feature type="region of interest" description="Disordered" evidence="6">
    <location>
        <begin position="916"/>
        <end position="935"/>
    </location>
</feature>
<keyword evidence="1 5" id="KW-1003">Cell membrane</keyword>
<comment type="caution">
    <text evidence="7">The sequence shown here is derived from an EMBL/GenBank/DDBJ whole genome shotgun (WGS) entry which is preliminary data.</text>
</comment>
<keyword evidence="2 5" id="KW-0812">Transmembrane</keyword>
<dbReference type="InterPro" id="IPR005372">
    <property type="entry name" value="UPF0182"/>
</dbReference>
<evidence type="ECO:0000313" key="7">
    <source>
        <dbReference type="EMBL" id="PEN13847.1"/>
    </source>
</evidence>
<dbReference type="Proteomes" id="UP000220102">
    <property type="component" value="Unassembled WGS sequence"/>
</dbReference>
<keyword evidence="8" id="KW-1185">Reference proteome</keyword>
<dbReference type="EMBL" id="PDEQ01000003">
    <property type="protein sequence ID" value="PEN13847.1"/>
    <property type="molecule type" value="Genomic_DNA"/>
</dbReference>
<feature type="transmembrane region" description="Helical" evidence="5">
    <location>
        <begin position="203"/>
        <end position="220"/>
    </location>
</feature>
<evidence type="ECO:0000256" key="2">
    <source>
        <dbReference type="ARBA" id="ARBA00022692"/>
    </source>
</evidence>
<dbReference type="GO" id="GO:0005886">
    <property type="term" value="C:plasma membrane"/>
    <property type="evidence" value="ECO:0007669"/>
    <property type="project" value="UniProtKB-SubCell"/>
</dbReference>
<proteinExistence type="inferred from homology"/>
<evidence type="ECO:0000256" key="1">
    <source>
        <dbReference type="ARBA" id="ARBA00022475"/>
    </source>
</evidence>
<dbReference type="AlphaFoldDB" id="A0A2A8CZ49"/>
<gene>
    <name evidence="7" type="ORF">CRI94_07230</name>
</gene>
<feature type="transmembrane region" description="Helical" evidence="5">
    <location>
        <begin position="274"/>
        <end position="296"/>
    </location>
</feature>
<evidence type="ECO:0000256" key="6">
    <source>
        <dbReference type="SAM" id="MobiDB-lite"/>
    </source>
</evidence>
<evidence type="ECO:0000256" key="3">
    <source>
        <dbReference type="ARBA" id="ARBA00022989"/>
    </source>
</evidence>
<reference evidence="7 8" key="1">
    <citation type="submission" date="2017-10" db="EMBL/GenBank/DDBJ databases">
        <title>Draft genome of Longibacter Salinarum.</title>
        <authorList>
            <person name="Goh K.M."/>
            <person name="Shamsir M.S."/>
            <person name="Lim S.W."/>
        </authorList>
    </citation>
    <scope>NUCLEOTIDE SEQUENCE [LARGE SCALE GENOMIC DNA]</scope>
    <source>
        <strain evidence="7 8">KCTC 52045</strain>
    </source>
</reference>
<keyword evidence="4 5" id="KW-0472">Membrane</keyword>
<protein>
    <recommendedName>
        <fullName evidence="5">UPF0182 protein CRI94_07230</fullName>
    </recommendedName>
</protein>
<dbReference type="GO" id="GO:0005576">
    <property type="term" value="C:extracellular region"/>
    <property type="evidence" value="ECO:0007669"/>
    <property type="project" value="TreeGrafter"/>
</dbReference>
<name>A0A2A8CZ49_9BACT</name>